<gene>
    <name evidence="1" type="ORF">JI435_045700</name>
</gene>
<dbReference type="RefSeq" id="XP_001794985.1">
    <property type="nucleotide sequence ID" value="XM_001794933.1"/>
</dbReference>
<dbReference type="OrthoDB" id="3693259at2759"/>
<keyword evidence="2" id="KW-1185">Reference proteome</keyword>
<name>A0A7U2F4F1_PHANO</name>
<dbReference type="AlphaFoldDB" id="A0A7U2F4F1"/>
<dbReference type="PANTHER" id="PTHR42085:SF1">
    <property type="entry name" value="F-BOX DOMAIN-CONTAINING PROTEIN"/>
    <property type="match status" value="1"/>
</dbReference>
<organism evidence="1 2">
    <name type="scientific">Phaeosphaeria nodorum (strain SN15 / ATCC MYA-4574 / FGSC 10173)</name>
    <name type="common">Glume blotch fungus</name>
    <name type="synonym">Parastagonospora nodorum</name>
    <dbReference type="NCBI Taxonomy" id="321614"/>
    <lineage>
        <taxon>Eukaryota</taxon>
        <taxon>Fungi</taxon>
        <taxon>Dikarya</taxon>
        <taxon>Ascomycota</taxon>
        <taxon>Pezizomycotina</taxon>
        <taxon>Dothideomycetes</taxon>
        <taxon>Pleosporomycetidae</taxon>
        <taxon>Pleosporales</taxon>
        <taxon>Pleosporineae</taxon>
        <taxon>Phaeosphaeriaceae</taxon>
        <taxon>Parastagonospora</taxon>
    </lineage>
</organism>
<sequence>MSARRHLPSVKLTLGIVNQSNMSETNTTPASLLLCLPAELRNAIYEYVFNDPHDLQTEVALEHGAIRFYGYIETDLLGFVEPSMPLLLVNRQLHTETRMIPFDQGTFVFRDRGTFQAFLQSRTQDQKAAIAFLKLETVGGQLYPYEWDDYEATYLKSIIGFSGLKRIEIMDEHPPSYRLVRLLVDMYTLASQGSPGVKIMVRDQDGYCGQLPEGGLAGRPGPGKPQSAWRGDFGQMMELAKELHPQAV</sequence>
<dbReference type="PANTHER" id="PTHR42085">
    <property type="entry name" value="F-BOX DOMAIN-CONTAINING PROTEIN"/>
    <property type="match status" value="1"/>
</dbReference>
<protein>
    <submittedName>
        <fullName evidence="1">Uncharacterized protein</fullName>
    </submittedName>
</protein>
<evidence type="ECO:0000313" key="2">
    <source>
        <dbReference type="Proteomes" id="UP000663193"/>
    </source>
</evidence>
<dbReference type="KEGG" id="pno:SNOG_04570"/>
<dbReference type="VEuPathDB" id="FungiDB:JI435_045700"/>
<evidence type="ECO:0000313" key="1">
    <source>
        <dbReference type="EMBL" id="QRC98515.1"/>
    </source>
</evidence>
<accession>A0A7U2F4F1</accession>
<dbReference type="Proteomes" id="UP000663193">
    <property type="component" value="Chromosome 8"/>
</dbReference>
<reference evidence="2" key="1">
    <citation type="journal article" date="2021" name="BMC Genomics">
        <title>Chromosome-level genome assembly and manually-curated proteome of model necrotroph Parastagonospora nodorum Sn15 reveals a genome-wide trove of candidate effector homologs, and redundancy of virulence-related functions within an accessory chromosome.</title>
        <authorList>
            <person name="Bertazzoni S."/>
            <person name="Jones D.A.B."/>
            <person name="Phan H.T."/>
            <person name="Tan K.-C."/>
            <person name="Hane J.K."/>
        </authorList>
    </citation>
    <scope>NUCLEOTIDE SEQUENCE [LARGE SCALE GENOMIC DNA]</scope>
    <source>
        <strain evidence="2">SN15 / ATCC MYA-4574 / FGSC 10173)</strain>
    </source>
</reference>
<proteinExistence type="predicted"/>
<dbReference type="EMBL" id="CP069030">
    <property type="protein sequence ID" value="QRC98515.1"/>
    <property type="molecule type" value="Genomic_DNA"/>
</dbReference>
<dbReference type="InterPro" id="IPR038883">
    <property type="entry name" value="AN11006-like"/>
</dbReference>